<protein>
    <submittedName>
        <fullName evidence="1">Uncharacterized protein</fullName>
    </submittedName>
</protein>
<keyword evidence="2" id="KW-1185">Reference proteome</keyword>
<dbReference type="EMBL" id="BSYO01000007">
    <property type="protein sequence ID" value="GMH07137.1"/>
    <property type="molecule type" value="Genomic_DNA"/>
</dbReference>
<evidence type="ECO:0000313" key="1">
    <source>
        <dbReference type="EMBL" id="GMH07137.1"/>
    </source>
</evidence>
<evidence type="ECO:0000313" key="2">
    <source>
        <dbReference type="Proteomes" id="UP001279734"/>
    </source>
</evidence>
<dbReference type="AlphaFoldDB" id="A0AAD3XJR5"/>
<name>A0AAD3XJR5_NEPGR</name>
<gene>
    <name evidence="1" type="ORF">Nepgr_008977</name>
</gene>
<proteinExistence type="predicted"/>
<dbReference type="Proteomes" id="UP001279734">
    <property type="component" value="Unassembled WGS sequence"/>
</dbReference>
<comment type="caution">
    <text evidence="1">The sequence shown here is derived from an EMBL/GenBank/DDBJ whole genome shotgun (WGS) entry which is preliminary data.</text>
</comment>
<reference evidence="1" key="1">
    <citation type="submission" date="2023-05" db="EMBL/GenBank/DDBJ databases">
        <title>Nepenthes gracilis genome sequencing.</title>
        <authorList>
            <person name="Fukushima K."/>
        </authorList>
    </citation>
    <scope>NUCLEOTIDE SEQUENCE</scope>
    <source>
        <strain evidence="1">SING2019-196</strain>
    </source>
</reference>
<organism evidence="1 2">
    <name type="scientific">Nepenthes gracilis</name>
    <name type="common">Slender pitcher plant</name>
    <dbReference type="NCBI Taxonomy" id="150966"/>
    <lineage>
        <taxon>Eukaryota</taxon>
        <taxon>Viridiplantae</taxon>
        <taxon>Streptophyta</taxon>
        <taxon>Embryophyta</taxon>
        <taxon>Tracheophyta</taxon>
        <taxon>Spermatophyta</taxon>
        <taxon>Magnoliopsida</taxon>
        <taxon>eudicotyledons</taxon>
        <taxon>Gunneridae</taxon>
        <taxon>Pentapetalae</taxon>
        <taxon>Caryophyllales</taxon>
        <taxon>Nepenthaceae</taxon>
        <taxon>Nepenthes</taxon>
    </lineage>
</organism>
<sequence length="189" mass="20177">MLIGRDYSTGRDSCLPCWLLFPVGRVMVILLPDLLDCAARTGLDMLMKHYCQAAGTLVVFFVPESNGVKPRDRNTNLPIIGSSASAPNLWLSGYDHAGSGMPDSLIRGVNIHPFTIAAISVSGSNKSSLTETRPSPSSSIPSGALSLLVSIFSSSAAEMPPELLTPHFGQVQQLQQAENDPVIPQSWAN</sequence>
<accession>A0AAD3XJR5</accession>